<dbReference type="Proteomes" id="UP000316199">
    <property type="component" value="Unassembled WGS sequence"/>
</dbReference>
<dbReference type="PANTHER" id="PTHR43798">
    <property type="entry name" value="MONOACYLGLYCEROL LIPASE"/>
    <property type="match status" value="1"/>
</dbReference>
<feature type="domain" description="AB hydrolase-1" evidence="1">
    <location>
        <begin position="41"/>
        <end position="143"/>
    </location>
</feature>
<proteinExistence type="predicted"/>
<protein>
    <submittedName>
        <fullName evidence="2">Alpha/beta fold hydrolase</fullName>
    </submittedName>
</protein>
<dbReference type="SUPFAM" id="SSF53474">
    <property type="entry name" value="alpha/beta-Hydrolases"/>
    <property type="match status" value="1"/>
</dbReference>
<dbReference type="Pfam" id="PF12697">
    <property type="entry name" value="Abhydrolase_6"/>
    <property type="match status" value="1"/>
</dbReference>
<dbReference type="PRINTS" id="PR00111">
    <property type="entry name" value="ABHYDROLASE"/>
</dbReference>
<dbReference type="AlphaFoldDB" id="A0A520RZL0"/>
<evidence type="ECO:0000259" key="1">
    <source>
        <dbReference type="Pfam" id="PF12697"/>
    </source>
</evidence>
<dbReference type="GO" id="GO:0016787">
    <property type="term" value="F:hydrolase activity"/>
    <property type="evidence" value="ECO:0007669"/>
    <property type="project" value="UniProtKB-KW"/>
</dbReference>
<dbReference type="InterPro" id="IPR050266">
    <property type="entry name" value="AB_hydrolase_sf"/>
</dbReference>
<accession>A0A520RZL0</accession>
<name>A0A520RZL0_9GAMM</name>
<gene>
    <name evidence="2" type="ORF">EVA68_06420</name>
</gene>
<dbReference type="PANTHER" id="PTHR43798:SF33">
    <property type="entry name" value="HYDROLASE, PUTATIVE (AFU_ORTHOLOGUE AFUA_2G14860)-RELATED"/>
    <property type="match status" value="1"/>
</dbReference>
<keyword evidence="2" id="KW-0378">Hydrolase</keyword>
<dbReference type="GO" id="GO:0016020">
    <property type="term" value="C:membrane"/>
    <property type="evidence" value="ECO:0007669"/>
    <property type="project" value="TreeGrafter"/>
</dbReference>
<reference evidence="2 3" key="1">
    <citation type="submission" date="2019-02" db="EMBL/GenBank/DDBJ databases">
        <title>Prokaryotic population dynamics and viral predation in marine succession experiment using metagenomics: the confinement effect.</title>
        <authorList>
            <person name="Haro-Moreno J.M."/>
            <person name="Rodriguez-Valera F."/>
            <person name="Lopez-Perez M."/>
        </authorList>
    </citation>
    <scope>NUCLEOTIDE SEQUENCE [LARGE SCALE GENOMIC DNA]</scope>
    <source>
        <strain evidence="2">MED-G157</strain>
    </source>
</reference>
<evidence type="ECO:0000313" key="2">
    <source>
        <dbReference type="EMBL" id="RZO75651.1"/>
    </source>
</evidence>
<evidence type="ECO:0000313" key="3">
    <source>
        <dbReference type="Proteomes" id="UP000316199"/>
    </source>
</evidence>
<sequence>MSDIPDWFGWSVDIEAKRGCVEVSNGDIRYCFWSDAGKPGLLFVHGHSAHSRWWDFIAPHYKNGYQVAALDLSGMGDSDHRDNYSTDMFADEIIATADALKMPENTIVVAHSFGGIIALRVMVQKSSRFKGLILVDSGVKYPNDEKAESTKPWSKQKVYPSQEIAIKRFRLLPPQECDNQYLVRYIAQHSLDAIDEGFVWKFDRELISRMHRTGDT</sequence>
<organism evidence="2 3">
    <name type="scientific">OM182 bacterium</name>
    <dbReference type="NCBI Taxonomy" id="2510334"/>
    <lineage>
        <taxon>Bacteria</taxon>
        <taxon>Pseudomonadati</taxon>
        <taxon>Pseudomonadota</taxon>
        <taxon>Gammaproteobacteria</taxon>
        <taxon>OMG group</taxon>
        <taxon>OM182 clade</taxon>
    </lineage>
</organism>
<comment type="caution">
    <text evidence="2">The sequence shown here is derived from an EMBL/GenBank/DDBJ whole genome shotgun (WGS) entry which is preliminary data.</text>
</comment>
<dbReference type="InterPro" id="IPR000073">
    <property type="entry name" value="AB_hydrolase_1"/>
</dbReference>
<dbReference type="Gene3D" id="3.40.50.1820">
    <property type="entry name" value="alpha/beta hydrolase"/>
    <property type="match status" value="1"/>
</dbReference>
<dbReference type="InterPro" id="IPR029058">
    <property type="entry name" value="AB_hydrolase_fold"/>
</dbReference>
<dbReference type="EMBL" id="SHAG01000028">
    <property type="protein sequence ID" value="RZO75651.1"/>
    <property type="molecule type" value="Genomic_DNA"/>
</dbReference>